<feature type="chain" id="PRO_5016266125" evidence="1">
    <location>
        <begin position="22"/>
        <end position="133"/>
    </location>
</feature>
<dbReference type="Pfam" id="PF00565">
    <property type="entry name" value="SNase"/>
    <property type="match status" value="1"/>
</dbReference>
<protein>
    <submittedName>
        <fullName evidence="3">Nuclease-like protein</fullName>
    </submittedName>
</protein>
<dbReference type="Proteomes" id="UP000245390">
    <property type="component" value="Unassembled WGS sequence"/>
</dbReference>
<dbReference type="Gene3D" id="2.40.50.90">
    <property type="match status" value="1"/>
</dbReference>
<dbReference type="EMBL" id="QGGV01000015">
    <property type="protein sequence ID" value="PWK52750.1"/>
    <property type="molecule type" value="Genomic_DNA"/>
</dbReference>
<dbReference type="InterPro" id="IPR016071">
    <property type="entry name" value="Staphylococal_nuclease_OB-fold"/>
</dbReference>
<dbReference type="SUPFAM" id="SSF50199">
    <property type="entry name" value="Staphylococcal nuclease"/>
    <property type="match status" value="1"/>
</dbReference>
<evidence type="ECO:0000256" key="1">
    <source>
        <dbReference type="SAM" id="SignalP"/>
    </source>
</evidence>
<name>A0A316FYX7_9RHOB</name>
<dbReference type="InterPro" id="IPR035437">
    <property type="entry name" value="SNase_OB-fold_sf"/>
</dbReference>
<evidence type="ECO:0000313" key="4">
    <source>
        <dbReference type="Proteomes" id="UP000245390"/>
    </source>
</evidence>
<keyword evidence="4" id="KW-1185">Reference proteome</keyword>
<comment type="caution">
    <text evidence="3">The sequence shown here is derived from an EMBL/GenBank/DDBJ whole genome shotgun (WGS) entry which is preliminary data.</text>
</comment>
<feature type="signal peptide" evidence="1">
    <location>
        <begin position="1"/>
        <end position="21"/>
    </location>
</feature>
<reference evidence="3 4" key="1">
    <citation type="submission" date="2018-05" db="EMBL/GenBank/DDBJ databases">
        <title>Genomic Encyclopedia of Type Strains, Phase IV (KMG-IV): sequencing the most valuable type-strain genomes for metagenomic binning, comparative biology and taxonomic classification.</title>
        <authorList>
            <person name="Goeker M."/>
        </authorList>
    </citation>
    <scope>NUCLEOTIDE SEQUENCE [LARGE SCALE GENOMIC DNA]</scope>
    <source>
        <strain evidence="3 4">DSM 103371</strain>
    </source>
</reference>
<keyword evidence="1" id="KW-0732">Signal</keyword>
<dbReference type="RefSeq" id="WP_164721651.1">
    <property type="nucleotide sequence ID" value="NZ_CP034588.1"/>
</dbReference>
<organism evidence="3 4">
    <name type="scientific">Silicimonas algicola</name>
    <dbReference type="NCBI Taxonomy" id="1826607"/>
    <lineage>
        <taxon>Bacteria</taxon>
        <taxon>Pseudomonadati</taxon>
        <taxon>Pseudomonadota</taxon>
        <taxon>Alphaproteobacteria</taxon>
        <taxon>Rhodobacterales</taxon>
        <taxon>Paracoccaceae</taxon>
    </lineage>
</organism>
<sequence>MLAKASLLAFAAALSAAPAAAIEHCEPRRNVTCVVDGATVWLQGELFRFQGYDVPRLKGDLCGGDEEAALGKKAADRLLKILKSGDLFMTRLGEDSNGKKFARLFVSGRDVGEILVAEGLARKAPDGRKFWCD</sequence>
<proteinExistence type="predicted"/>
<feature type="domain" description="TNase-like" evidence="2">
    <location>
        <begin position="48"/>
        <end position="123"/>
    </location>
</feature>
<gene>
    <name evidence="3" type="ORF">C8D95_11527</name>
</gene>
<dbReference type="AlphaFoldDB" id="A0A316FYX7"/>
<evidence type="ECO:0000313" key="3">
    <source>
        <dbReference type="EMBL" id="PWK52750.1"/>
    </source>
</evidence>
<evidence type="ECO:0000259" key="2">
    <source>
        <dbReference type="Pfam" id="PF00565"/>
    </source>
</evidence>
<accession>A0A316FYX7</accession>